<dbReference type="SUPFAM" id="SSF49265">
    <property type="entry name" value="Fibronectin type III"/>
    <property type="match status" value="3"/>
</dbReference>
<evidence type="ECO:0000313" key="6">
    <source>
        <dbReference type="Proteomes" id="UP000011131"/>
    </source>
</evidence>
<keyword evidence="1 3" id="KW-0732">Signal</keyword>
<proteinExistence type="predicted"/>
<dbReference type="STRING" id="1278073.MYSTI_04596"/>
<organism evidence="5 6">
    <name type="scientific">Myxococcus stipitatus (strain DSM 14675 / JCM 12634 / Mx s8)</name>
    <dbReference type="NCBI Taxonomy" id="1278073"/>
    <lineage>
        <taxon>Bacteria</taxon>
        <taxon>Pseudomonadati</taxon>
        <taxon>Myxococcota</taxon>
        <taxon>Myxococcia</taxon>
        <taxon>Myxococcales</taxon>
        <taxon>Cystobacterineae</taxon>
        <taxon>Myxococcaceae</taxon>
        <taxon>Myxococcus</taxon>
    </lineage>
</organism>
<feature type="chain" id="PRO_5003984200" description="Fibronectin type-III domain-containing protein" evidence="3">
    <location>
        <begin position="18"/>
        <end position="1256"/>
    </location>
</feature>
<dbReference type="eggNOG" id="COG3170">
    <property type="taxonomic scope" value="Bacteria"/>
</dbReference>
<evidence type="ECO:0000256" key="2">
    <source>
        <dbReference type="SAM" id="MobiDB-lite"/>
    </source>
</evidence>
<evidence type="ECO:0000256" key="1">
    <source>
        <dbReference type="ARBA" id="ARBA00022729"/>
    </source>
</evidence>
<dbReference type="PRINTS" id="PR00014">
    <property type="entry name" value="FNTYPEIII"/>
</dbReference>
<dbReference type="InterPro" id="IPR013783">
    <property type="entry name" value="Ig-like_fold"/>
</dbReference>
<dbReference type="Gene3D" id="2.130.10.130">
    <property type="entry name" value="Integrin alpha, N-terminal"/>
    <property type="match status" value="3"/>
</dbReference>
<sequence length="1256" mass="128613">MRSVWCILVAFTALATAGCGEKSNDATSCSESQCRSGECSSEGCESFLANPGGDGGPGDAGSSEDAGSGDGGPPDAGGRDAGAVSGALVLSTPINVKAVPGIRSAEVSWGLSPTQPTGVLTAFEVKASPGGVLVSAVPTARSAQVTGLANGTSYTFTVTAVYADGSRKVSSVSSSVRTSSVPGAPSWSSWKTGDQQVTLNWRVPSDGGQPIQGYSVTLSPGGQPLTTTETTVTLTGLTNGATYGVSVVAINAVGSSSAATLSALVPTALPSAPVRVSAAPLLRAATVYWAPPASTGGGTLSGYVITTQPGGMTQTVSGTATSATLSGLVNGGVYTFSVAAQNSTGTGPATTSTEVTLPDIPSAPVNLTGVFSQGRVELDWLPPVSDGRSALTGYKLTSSPAGAERSLPTTPTVVSITGLALDVSYTFTLVAVNAVGEGPSVSSAPILTRPQPKAPTDVRVTSTVDGVVVRWNQATAPEGDPVTEYLVTASPGGVPVTVAGDTLVATVTGLPSGTQARFHVTARNSAGRGRPSAPVFHRHVTPLACETPSFAPISGHSYGSPLNFVGAGDFTGDGQPDVVVGATYRVAVMANEGRRSFSRRELSASAQATFLDLPPVVADFNKDGKLDVAAILFADSTHKGGFVLYPGNGDGTFLAPITTNTALNTTLNCMASGDFNSDGTPDVLAHTTGNQIVLYRGLGNGSFASPTTIVSSSGYCPIVADFNRDGFLDYARIDGANNRIVQANGTGTGTFKTPSYVPCTTCGGEAVVGDFDKDGARDDVAIIGRDRVRVFNTPSGTLSLLGETILPDEGGIPTAIPIAVDLDGDAVSDLLWSTNYDRHLHVLPGSTTAPPFAPLLTYGFSGEAYTPAAGDFDGDGRMDVVLTGDFMDMRVFWGGPLMPESLPLEGAPGGLAQGDFNRDGSADLAAGSIAKNAIHLSLSGGASRGRAMLSPVYVPPTGSTVTGGVRDLVAGDLDEDGQEDLAAITTVQSSTASNQLVVFKRLPSGEFDLAVRYPEDNTVYELIKVDLNEDGRFDLVTLSSWLFDKDSLGIWLNQGNGRFAAQPRYALSSERGTSGLVAADLDRDGHMDLALLRGGQPIVAPGLVHVLWGNGAGGFAGTTTFTGTPYMRNMGRADLDGQGLVGLVVDNGEMGFLTFDAARQPVLTLRFDSQDGAGLGLIAEDFNSDGRTDVFSNSSYAPKLWLQQSGGAFSPARLPSWGSAVQDALVADWNGDGLTDLAFTDTEAKSATLMLNVCLP</sequence>
<dbReference type="HOGENOM" id="CLU_265258_0_0_7"/>
<dbReference type="Gene3D" id="2.60.40.10">
    <property type="entry name" value="Immunoglobulins"/>
    <property type="match status" value="5"/>
</dbReference>
<name>L7UCX2_MYXSD</name>
<feature type="domain" description="Fibronectin type-III" evidence="4">
    <location>
        <begin position="270"/>
        <end position="360"/>
    </location>
</feature>
<evidence type="ECO:0000259" key="4">
    <source>
        <dbReference type="PROSITE" id="PS50853"/>
    </source>
</evidence>
<protein>
    <recommendedName>
        <fullName evidence="4">Fibronectin type-III domain-containing protein</fullName>
    </recommendedName>
</protein>
<dbReference type="Pfam" id="PF00041">
    <property type="entry name" value="fn3"/>
    <property type="match status" value="5"/>
</dbReference>
<dbReference type="InterPro" id="IPR036116">
    <property type="entry name" value="FN3_sf"/>
</dbReference>
<dbReference type="CDD" id="cd00063">
    <property type="entry name" value="FN3"/>
    <property type="match status" value="5"/>
</dbReference>
<evidence type="ECO:0000256" key="3">
    <source>
        <dbReference type="SAM" id="SignalP"/>
    </source>
</evidence>
<dbReference type="Pfam" id="PF13517">
    <property type="entry name" value="FG-GAP_3"/>
    <property type="match status" value="5"/>
</dbReference>
<dbReference type="PROSITE" id="PS50853">
    <property type="entry name" value="FN3"/>
    <property type="match status" value="5"/>
</dbReference>
<dbReference type="InterPro" id="IPR013517">
    <property type="entry name" value="FG-GAP"/>
</dbReference>
<gene>
    <name evidence="5" type="ordered locus">MYSTI_04596</name>
</gene>
<dbReference type="PROSITE" id="PS51257">
    <property type="entry name" value="PROKAR_LIPOPROTEIN"/>
    <property type="match status" value="1"/>
</dbReference>
<dbReference type="PANTHER" id="PTHR46580:SF4">
    <property type="entry name" value="ATP_GTP-BINDING PROTEIN"/>
    <property type="match status" value="1"/>
</dbReference>
<dbReference type="RefSeq" id="WP_015350148.1">
    <property type="nucleotide sequence ID" value="NC_020126.1"/>
</dbReference>
<dbReference type="InterPro" id="IPR003961">
    <property type="entry name" value="FN3_dom"/>
</dbReference>
<dbReference type="PATRIC" id="fig|1278073.3.peg.4666"/>
<feature type="region of interest" description="Disordered" evidence="2">
    <location>
        <begin position="50"/>
        <end position="82"/>
    </location>
</feature>
<feature type="domain" description="Fibronectin type-III" evidence="4">
    <location>
        <begin position="361"/>
        <end position="451"/>
    </location>
</feature>
<keyword evidence="6" id="KW-1185">Reference proteome</keyword>
<reference evidence="5 6" key="1">
    <citation type="journal article" date="2013" name="Genome Announc.">
        <title>Complete genome sequence of Myxococcus stipitatus strain DSM 14675, a fruiting myxobacterium.</title>
        <authorList>
            <person name="Huntley S."/>
            <person name="Kneip S."/>
            <person name="Treuner-Lange A."/>
            <person name="Sogaard-Andersen L."/>
        </authorList>
    </citation>
    <scope>NUCLEOTIDE SEQUENCE [LARGE SCALE GENOMIC DNA]</scope>
    <source>
        <strain evidence="6">DSM 14675 / JCM 12634 / Mx s8</strain>
    </source>
</reference>
<dbReference type="AlphaFoldDB" id="L7UCX2"/>
<feature type="domain" description="Fibronectin type-III" evidence="4">
    <location>
        <begin position="90"/>
        <end position="180"/>
    </location>
</feature>
<dbReference type="OrthoDB" id="5487371at2"/>
<dbReference type="SMART" id="SM00060">
    <property type="entry name" value="FN3"/>
    <property type="match status" value="5"/>
</dbReference>
<evidence type="ECO:0000313" key="5">
    <source>
        <dbReference type="EMBL" id="AGC45888.1"/>
    </source>
</evidence>
<accession>L7UCX2</accession>
<dbReference type="SUPFAM" id="SSF69318">
    <property type="entry name" value="Integrin alpha N-terminal domain"/>
    <property type="match status" value="3"/>
</dbReference>
<dbReference type="EMBL" id="CP004025">
    <property type="protein sequence ID" value="AGC45888.1"/>
    <property type="molecule type" value="Genomic_DNA"/>
</dbReference>
<feature type="signal peptide" evidence="3">
    <location>
        <begin position="1"/>
        <end position="17"/>
    </location>
</feature>
<dbReference type="KEGG" id="msd:MYSTI_04596"/>
<feature type="domain" description="Fibronectin type-III" evidence="4">
    <location>
        <begin position="181"/>
        <end position="268"/>
    </location>
</feature>
<feature type="domain" description="Fibronectin type-III" evidence="4">
    <location>
        <begin position="454"/>
        <end position="544"/>
    </location>
</feature>
<dbReference type="PANTHER" id="PTHR46580">
    <property type="entry name" value="SENSOR KINASE-RELATED"/>
    <property type="match status" value="1"/>
</dbReference>
<dbReference type="InterPro" id="IPR028994">
    <property type="entry name" value="Integrin_alpha_N"/>
</dbReference>
<dbReference type="Proteomes" id="UP000011131">
    <property type="component" value="Chromosome"/>
</dbReference>